<protein>
    <submittedName>
        <fullName evidence="1">Uncharacterized protein</fullName>
    </submittedName>
</protein>
<evidence type="ECO:0000313" key="1">
    <source>
        <dbReference type="EMBL" id="EMB17662.1"/>
    </source>
</evidence>
<organism evidence="1 2">
    <name type="scientific">Rhodopirellula europaea 6C</name>
    <dbReference type="NCBI Taxonomy" id="1263867"/>
    <lineage>
        <taxon>Bacteria</taxon>
        <taxon>Pseudomonadati</taxon>
        <taxon>Planctomycetota</taxon>
        <taxon>Planctomycetia</taxon>
        <taxon>Pirellulales</taxon>
        <taxon>Pirellulaceae</taxon>
        <taxon>Rhodopirellula</taxon>
    </lineage>
</organism>
<proteinExistence type="predicted"/>
<name>M2AY75_9BACT</name>
<keyword evidence="2" id="KW-1185">Reference proteome</keyword>
<dbReference type="Proteomes" id="UP000011529">
    <property type="component" value="Unassembled WGS sequence"/>
</dbReference>
<dbReference type="AlphaFoldDB" id="M2AY75"/>
<evidence type="ECO:0000313" key="2">
    <source>
        <dbReference type="Proteomes" id="UP000011529"/>
    </source>
</evidence>
<gene>
    <name evidence="1" type="ORF">RE6C_01622</name>
</gene>
<sequence length="48" mass="5187">MKNQSSAVVQSERCCPRFRSSVPTGGTSEVQLWRGNFPCSIDLGVLSA</sequence>
<comment type="caution">
    <text evidence="1">The sequence shown here is derived from an EMBL/GenBank/DDBJ whole genome shotgun (WGS) entry which is preliminary data.</text>
</comment>
<dbReference type="EMBL" id="ANMO01000091">
    <property type="protein sequence ID" value="EMB17662.1"/>
    <property type="molecule type" value="Genomic_DNA"/>
</dbReference>
<reference evidence="1" key="2">
    <citation type="journal article" date="2013" name="Mar. Genomics">
        <title>Expression of sulfatases in Rhodopirellula baltica and the diversity of sulfatases in the genus Rhodopirellula.</title>
        <authorList>
            <person name="Wegner C.E."/>
            <person name="Richter-Heitmann T."/>
            <person name="Klindworth A."/>
            <person name="Klockow C."/>
            <person name="Richter M."/>
            <person name="Achstetter T."/>
            <person name="Glockner F.O."/>
            <person name="Harder J."/>
        </authorList>
    </citation>
    <scope>NUCLEOTIDE SEQUENCE [LARGE SCALE GENOMIC DNA]</scope>
    <source>
        <strain evidence="1">6C</strain>
    </source>
</reference>
<accession>M2AY75</accession>
<dbReference type="PATRIC" id="fig|1263867.3.peg.1721"/>
<reference evidence="1" key="1">
    <citation type="submission" date="2012-11" db="EMBL/GenBank/DDBJ databases">
        <title>Permanent draft genomes of Rhodopirellula europaea strain SH398 and 6C.</title>
        <authorList>
            <person name="Richter M."/>
            <person name="Richter-Heitmann T."/>
            <person name="Frank C."/>
            <person name="Harder J."/>
            <person name="Glockner F.O."/>
        </authorList>
    </citation>
    <scope>NUCLEOTIDE SEQUENCE</scope>
    <source>
        <strain evidence="1">6C</strain>
    </source>
</reference>